<dbReference type="Proteomes" id="UP000316079">
    <property type="component" value="Unassembled WGS sequence"/>
</dbReference>
<dbReference type="OrthoDB" id="9997817at2759"/>
<gene>
    <name evidence="1" type="ORF">DNTS_024912</name>
</gene>
<accession>A0A553NRU2</accession>
<organism evidence="1 2">
    <name type="scientific">Danionella cerebrum</name>
    <dbReference type="NCBI Taxonomy" id="2873325"/>
    <lineage>
        <taxon>Eukaryota</taxon>
        <taxon>Metazoa</taxon>
        <taxon>Chordata</taxon>
        <taxon>Craniata</taxon>
        <taxon>Vertebrata</taxon>
        <taxon>Euteleostomi</taxon>
        <taxon>Actinopterygii</taxon>
        <taxon>Neopterygii</taxon>
        <taxon>Teleostei</taxon>
        <taxon>Ostariophysi</taxon>
        <taxon>Cypriniformes</taxon>
        <taxon>Danionidae</taxon>
        <taxon>Danioninae</taxon>
        <taxon>Danionella</taxon>
    </lineage>
</organism>
<evidence type="ECO:0000313" key="2">
    <source>
        <dbReference type="Proteomes" id="UP000316079"/>
    </source>
</evidence>
<feature type="non-terminal residue" evidence="1">
    <location>
        <position position="200"/>
    </location>
</feature>
<sequence>VTRAFSFTKTPKRVLQRAFLANGSADDRSPGADLDCMSRMSSSSTLAMSRSASTFSLTGSIKSAVVQRSNSLDPAPRPRVPWASLWLHAESCWHPQRRSTEYLAPHGGRPSSRSFRYGSFSIHDQLVLSFREEVSHLQSIHDSPVLNRTNHYAGHELAQSSDSSAMNLMTQDPQHCQDGVNLKLHNDDPMQTEVARGSKE</sequence>
<comment type="caution">
    <text evidence="1">The sequence shown here is derived from an EMBL/GenBank/DDBJ whole genome shotgun (WGS) entry which is preliminary data.</text>
</comment>
<reference evidence="1 2" key="1">
    <citation type="journal article" date="2019" name="Sci. Data">
        <title>Hybrid genome assembly and annotation of Danionella translucida.</title>
        <authorList>
            <person name="Kadobianskyi M."/>
            <person name="Schulze L."/>
            <person name="Schuelke M."/>
            <person name="Judkewitz B."/>
        </authorList>
    </citation>
    <scope>NUCLEOTIDE SEQUENCE [LARGE SCALE GENOMIC DNA]</scope>
    <source>
        <strain evidence="1 2">Bolton</strain>
    </source>
</reference>
<keyword evidence="2" id="KW-1185">Reference proteome</keyword>
<dbReference type="EMBL" id="SRMA01026801">
    <property type="protein sequence ID" value="TRY68158.1"/>
    <property type="molecule type" value="Genomic_DNA"/>
</dbReference>
<dbReference type="AlphaFoldDB" id="A0A553NRU2"/>
<protein>
    <submittedName>
        <fullName evidence="1">Uncharacterized protein</fullName>
    </submittedName>
</protein>
<evidence type="ECO:0000313" key="1">
    <source>
        <dbReference type="EMBL" id="TRY68158.1"/>
    </source>
</evidence>
<proteinExistence type="predicted"/>
<name>A0A553NRU2_9TELE</name>
<feature type="non-terminal residue" evidence="1">
    <location>
        <position position="1"/>
    </location>
</feature>
<dbReference type="STRING" id="623744.A0A553NRU2"/>